<evidence type="ECO:0000313" key="2">
    <source>
        <dbReference type="Proteomes" id="UP001060368"/>
    </source>
</evidence>
<reference evidence="1" key="1">
    <citation type="submission" date="2022-04" db="EMBL/GenBank/DDBJ databases">
        <title>Complete genome of Methanoplanus endosymbiosus DSM 3599.</title>
        <authorList>
            <person name="Chen S.-C."/>
            <person name="You Y.-T."/>
            <person name="Zhou Y.-Z."/>
            <person name="Lai M.-C."/>
        </authorList>
    </citation>
    <scope>NUCLEOTIDE SEQUENCE</scope>
    <source>
        <strain evidence="1">DSM 3599</strain>
    </source>
</reference>
<dbReference type="GeneID" id="74306894"/>
<dbReference type="Proteomes" id="UP001060368">
    <property type="component" value="Chromosome"/>
</dbReference>
<keyword evidence="2" id="KW-1185">Reference proteome</keyword>
<sequence length="68" mass="8149">MKTDSEIKISGLEILNQHLGMVEAERFIALIQRDKFDYTRWRESLFEDLSGEEISRRAMEHQKHLKDE</sequence>
<dbReference type="AlphaFoldDB" id="A0A9E7TL24"/>
<dbReference type="RefSeq" id="WP_257743498.1">
    <property type="nucleotide sequence ID" value="NZ_CP096115.1"/>
</dbReference>
<proteinExistence type="predicted"/>
<name>A0A9E7TL24_9EURY</name>
<evidence type="ECO:0000313" key="1">
    <source>
        <dbReference type="EMBL" id="UUX93359.1"/>
    </source>
</evidence>
<dbReference type="KEGG" id="mend:L6E24_04320"/>
<accession>A0A9E7TL24</accession>
<gene>
    <name evidence="1" type="ORF">L6E24_04320</name>
</gene>
<organism evidence="1 2">
    <name type="scientific">Methanoplanus endosymbiosus</name>
    <dbReference type="NCBI Taxonomy" id="33865"/>
    <lineage>
        <taxon>Archaea</taxon>
        <taxon>Methanobacteriati</taxon>
        <taxon>Methanobacteriota</taxon>
        <taxon>Stenosarchaea group</taxon>
        <taxon>Methanomicrobia</taxon>
        <taxon>Methanomicrobiales</taxon>
        <taxon>Methanomicrobiaceae</taxon>
        <taxon>Methanoplanus</taxon>
    </lineage>
</organism>
<protein>
    <submittedName>
        <fullName evidence="1">Uncharacterized protein</fullName>
    </submittedName>
</protein>
<dbReference type="EMBL" id="CP096115">
    <property type="protein sequence ID" value="UUX93359.1"/>
    <property type="molecule type" value="Genomic_DNA"/>
</dbReference>